<gene>
    <name evidence="4" type="ORF">M8445_08635</name>
</gene>
<dbReference type="InterPro" id="IPR002110">
    <property type="entry name" value="Ankyrin_rpt"/>
</dbReference>
<protein>
    <submittedName>
        <fullName evidence="4">Ankyrin repeat domain-containing protein</fullName>
    </submittedName>
</protein>
<dbReference type="Gene3D" id="1.25.40.20">
    <property type="entry name" value="Ankyrin repeat-containing domain"/>
    <property type="match status" value="2"/>
</dbReference>
<dbReference type="EMBL" id="CP115165">
    <property type="protein sequence ID" value="WDA57436.1"/>
    <property type="molecule type" value="Genomic_DNA"/>
</dbReference>
<feature type="repeat" description="ANK" evidence="3">
    <location>
        <begin position="44"/>
        <end position="76"/>
    </location>
</feature>
<keyword evidence="1" id="KW-0677">Repeat</keyword>
<dbReference type="InterPro" id="IPR050889">
    <property type="entry name" value="Dendritic_Spine_Reg/Scaffold"/>
</dbReference>
<dbReference type="PANTHER" id="PTHR24166:SF48">
    <property type="entry name" value="PROTEIN VAPYRIN"/>
    <property type="match status" value="1"/>
</dbReference>
<keyword evidence="2 3" id="KW-0040">ANK repeat</keyword>
<evidence type="ECO:0000256" key="1">
    <source>
        <dbReference type="ARBA" id="ARBA00022737"/>
    </source>
</evidence>
<evidence type="ECO:0000313" key="5">
    <source>
        <dbReference type="Proteomes" id="UP001217044"/>
    </source>
</evidence>
<dbReference type="Pfam" id="PF00023">
    <property type="entry name" value="Ank"/>
    <property type="match status" value="1"/>
</dbReference>
<name>A0ABY7UX01_9DEIO</name>
<feature type="repeat" description="ANK" evidence="3">
    <location>
        <begin position="102"/>
        <end position="134"/>
    </location>
</feature>
<dbReference type="PANTHER" id="PTHR24166">
    <property type="entry name" value="ROLLING PEBBLES, ISOFORM B"/>
    <property type="match status" value="1"/>
</dbReference>
<evidence type="ECO:0000313" key="4">
    <source>
        <dbReference type="EMBL" id="WDA57436.1"/>
    </source>
</evidence>
<proteinExistence type="predicted"/>
<accession>A0ABY7UX01</accession>
<dbReference type="Proteomes" id="UP001217044">
    <property type="component" value="Chromosome"/>
</dbReference>
<sequence length="232" mass="23077">MTDGTGVVGDQEAAFFLAIKTRDEALLRALVASDAGLLGTSSPLGASPVLFAVSYGRADMARVLAELGAPLDVFAAAALGDGAALTRELDADPARVNGVGSDGFSPLGLAAFFGRMEAAQELLSRGANVNAVSRNAMRVQPLHSAVAGGHAGLARALVAAGADVNAAQQGGFTPLMAAARSGDADLVAFLRAQGARVGARTEDEGLSAADLAREEGHAALANALESGPGALS</sequence>
<dbReference type="PROSITE" id="PS50088">
    <property type="entry name" value="ANK_REPEAT"/>
    <property type="match status" value="4"/>
</dbReference>
<feature type="repeat" description="ANK" evidence="3">
    <location>
        <begin position="170"/>
        <end position="202"/>
    </location>
</feature>
<evidence type="ECO:0000256" key="3">
    <source>
        <dbReference type="PROSITE-ProRule" id="PRU00023"/>
    </source>
</evidence>
<feature type="repeat" description="ANK" evidence="3">
    <location>
        <begin position="137"/>
        <end position="169"/>
    </location>
</feature>
<dbReference type="InterPro" id="IPR036770">
    <property type="entry name" value="Ankyrin_rpt-contain_sf"/>
</dbReference>
<dbReference type="SMART" id="SM00248">
    <property type="entry name" value="ANK"/>
    <property type="match status" value="5"/>
</dbReference>
<keyword evidence="5" id="KW-1185">Reference proteome</keyword>
<reference evidence="4 5" key="1">
    <citation type="submission" date="2022-12" db="EMBL/GenBank/DDBJ databases">
        <title>Genome Sequence of Deinococcus aquaticus Type Strain PB314.</title>
        <authorList>
            <person name="Albert C."/>
            <person name="Hill J."/>
            <person name="Boren L."/>
            <person name="Scholz-Ng S."/>
            <person name="Fatema N."/>
            <person name="Grosso R."/>
            <person name="Soboslay E."/>
            <person name="Tuohy J."/>
        </authorList>
    </citation>
    <scope>NUCLEOTIDE SEQUENCE [LARGE SCALE GENOMIC DNA]</scope>
    <source>
        <strain evidence="4 5">PB-314</strain>
    </source>
</reference>
<dbReference type="RefSeq" id="WP_273987372.1">
    <property type="nucleotide sequence ID" value="NZ_BAABQT010000007.1"/>
</dbReference>
<dbReference type="Pfam" id="PF12796">
    <property type="entry name" value="Ank_2"/>
    <property type="match status" value="1"/>
</dbReference>
<organism evidence="4 5">
    <name type="scientific">Deinococcus aquaticus</name>
    <dbReference type="NCBI Taxonomy" id="328692"/>
    <lineage>
        <taxon>Bacteria</taxon>
        <taxon>Thermotogati</taxon>
        <taxon>Deinococcota</taxon>
        <taxon>Deinococci</taxon>
        <taxon>Deinococcales</taxon>
        <taxon>Deinococcaceae</taxon>
        <taxon>Deinococcus</taxon>
    </lineage>
</organism>
<dbReference type="SUPFAM" id="SSF48403">
    <property type="entry name" value="Ankyrin repeat"/>
    <property type="match status" value="1"/>
</dbReference>
<dbReference type="PROSITE" id="PS50297">
    <property type="entry name" value="ANK_REP_REGION"/>
    <property type="match status" value="3"/>
</dbReference>
<evidence type="ECO:0000256" key="2">
    <source>
        <dbReference type="ARBA" id="ARBA00023043"/>
    </source>
</evidence>